<keyword evidence="1" id="KW-0805">Transcription regulation</keyword>
<comment type="caution">
    <text evidence="6">The sequence shown here is derived from an EMBL/GenBank/DDBJ whole genome shotgun (WGS) entry which is preliminary data.</text>
</comment>
<dbReference type="AlphaFoldDB" id="A0A4V5UZQ3"/>
<evidence type="ECO:0000313" key="7">
    <source>
        <dbReference type="Proteomes" id="UP000308705"/>
    </source>
</evidence>
<dbReference type="InterPro" id="IPR009057">
    <property type="entry name" value="Homeodomain-like_sf"/>
</dbReference>
<dbReference type="GO" id="GO:0045892">
    <property type="term" value="P:negative regulation of DNA-templated transcription"/>
    <property type="evidence" value="ECO:0007669"/>
    <property type="project" value="InterPro"/>
</dbReference>
<dbReference type="SUPFAM" id="SSF48498">
    <property type="entry name" value="Tetracyclin repressor-like, C-terminal domain"/>
    <property type="match status" value="1"/>
</dbReference>
<evidence type="ECO:0000259" key="5">
    <source>
        <dbReference type="PROSITE" id="PS50977"/>
    </source>
</evidence>
<feature type="domain" description="HTH tetR-type" evidence="5">
    <location>
        <begin position="17"/>
        <end position="77"/>
    </location>
</feature>
<name>A0A4V5UZQ3_9ACTN</name>
<dbReference type="GO" id="GO:0003700">
    <property type="term" value="F:DNA-binding transcription factor activity"/>
    <property type="evidence" value="ECO:0007669"/>
    <property type="project" value="TreeGrafter"/>
</dbReference>
<dbReference type="OrthoDB" id="3358037at2"/>
<evidence type="ECO:0000256" key="1">
    <source>
        <dbReference type="ARBA" id="ARBA00023015"/>
    </source>
</evidence>
<proteinExistence type="predicted"/>
<accession>A0A4V5UZQ3</accession>
<evidence type="ECO:0000256" key="4">
    <source>
        <dbReference type="PROSITE-ProRule" id="PRU00335"/>
    </source>
</evidence>
<evidence type="ECO:0000313" key="6">
    <source>
        <dbReference type="EMBL" id="TKK89463.1"/>
    </source>
</evidence>
<dbReference type="Gene3D" id="1.10.357.10">
    <property type="entry name" value="Tetracycline Repressor, domain 2"/>
    <property type="match status" value="1"/>
</dbReference>
<sequence>MHSSACTSYSCQVAPEKLSRESVVERAIDLIDAEGLETVTVRRLAQELGVTPMALYWHFKNKDELLAGVTDHLLARILAEVTDEPEWHVQVRGVVERLVALLDRHPALATLLHLVDKHRVDSFNVATNMALELLRRGGFTVQEGFLVSSYLLSGVIGLVGGAPVCPTPLSPAEAREWRRRKRLELENLSAERFPLLMEFAKTYEDEADVAEYYAYGVDLLMAGVETMAARARRTAPREG</sequence>
<dbReference type="SUPFAM" id="SSF46689">
    <property type="entry name" value="Homeodomain-like"/>
    <property type="match status" value="1"/>
</dbReference>
<dbReference type="PANTHER" id="PTHR30055">
    <property type="entry name" value="HTH-TYPE TRANSCRIPTIONAL REGULATOR RUTR"/>
    <property type="match status" value="1"/>
</dbReference>
<dbReference type="InterPro" id="IPR003012">
    <property type="entry name" value="Tet_transcr_reg_TetR"/>
</dbReference>
<gene>
    <name evidence="6" type="ORF">FDA94_08690</name>
</gene>
<dbReference type="EMBL" id="SZQA01000006">
    <property type="protein sequence ID" value="TKK89463.1"/>
    <property type="molecule type" value="Genomic_DNA"/>
</dbReference>
<keyword evidence="3" id="KW-0804">Transcription</keyword>
<evidence type="ECO:0000256" key="3">
    <source>
        <dbReference type="ARBA" id="ARBA00023163"/>
    </source>
</evidence>
<dbReference type="GO" id="GO:0046677">
    <property type="term" value="P:response to antibiotic"/>
    <property type="evidence" value="ECO:0007669"/>
    <property type="project" value="InterPro"/>
</dbReference>
<keyword evidence="2 4" id="KW-0238">DNA-binding</keyword>
<dbReference type="PRINTS" id="PR00455">
    <property type="entry name" value="HTHTETR"/>
</dbReference>
<feature type="DNA-binding region" description="H-T-H motif" evidence="4">
    <location>
        <begin position="40"/>
        <end position="59"/>
    </location>
</feature>
<evidence type="ECO:0000256" key="2">
    <source>
        <dbReference type="ARBA" id="ARBA00023125"/>
    </source>
</evidence>
<dbReference type="PROSITE" id="PS50977">
    <property type="entry name" value="HTH_TETR_2"/>
    <property type="match status" value="1"/>
</dbReference>
<organism evidence="6 7">
    <name type="scientific">Herbidospora galbida</name>
    <dbReference type="NCBI Taxonomy" id="2575442"/>
    <lineage>
        <taxon>Bacteria</taxon>
        <taxon>Bacillati</taxon>
        <taxon>Actinomycetota</taxon>
        <taxon>Actinomycetes</taxon>
        <taxon>Streptosporangiales</taxon>
        <taxon>Streptosporangiaceae</taxon>
        <taxon>Herbidospora</taxon>
    </lineage>
</organism>
<dbReference type="InterPro" id="IPR036271">
    <property type="entry name" value="Tet_transcr_reg_TetR-rel_C_sf"/>
</dbReference>
<dbReference type="Proteomes" id="UP000308705">
    <property type="component" value="Unassembled WGS sequence"/>
</dbReference>
<keyword evidence="7" id="KW-1185">Reference proteome</keyword>
<dbReference type="PANTHER" id="PTHR30055:SF151">
    <property type="entry name" value="TRANSCRIPTIONAL REGULATORY PROTEIN"/>
    <property type="match status" value="1"/>
</dbReference>
<dbReference type="InterPro" id="IPR001647">
    <property type="entry name" value="HTH_TetR"/>
</dbReference>
<dbReference type="GO" id="GO:0000976">
    <property type="term" value="F:transcription cis-regulatory region binding"/>
    <property type="evidence" value="ECO:0007669"/>
    <property type="project" value="TreeGrafter"/>
</dbReference>
<dbReference type="Pfam" id="PF00440">
    <property type="entry name" value="TetR_N"/>
    <property type="match status" value="1"/>
</dbReference>
<dbReference type="PRINTS" id="PR00400">
    <property type="entry name" value="TETREPRESSOR"/>
</dbReference>
<dbReference type="InterPro" id="IPR050109">
    <property type="entry name" value="HTH-type_TetR-like_transc_reg"/>
</dbReference>
<reference evidence="6 7" key="1">
    <citation type="submission" date="2019-04" db="EMBL/GenBank/DDBJ databases">
        <title>Herbidospora sp. NEAU-GS14.nov., a novel actinomycete isolated from soil.</title>
        <authorList>
            <person name="Han L."/>
        </authorList>
    </citation>
    <scope>NUCLEOTIDE SEQUENCE [LARGE SCALE GENOMIC DNA]</scope>
    <source>
        <strain evidence="6 7">NEAU-GS14</strain>
    </source>
</reference>
<protein>
    <submittedName>
        <fullName evidence="6">TetR family transcriptional regulator</fullName>
    </submittedName>
</protein>